<dbReference type="SUPFAM" id="SSF118010">
    <property type="entry name" value="TM1457-like"/>
    <property type="match status" value="1"/>
</dbReference>
<dbReference type="RefSeq" id="WP_019542730.1">
    <property type="nucleotide sequence ID" value="NZ_JABAFA010000009.1"/>
</dbReference>
<proteinExistence type="inferred from homology"/>
<dbReference type="Pfam" id="PF04327">
    <property type="entry name" value="Peptidase_Prp"/>
    <property type="match status" value="1"/>
</dbReference>
<dbReference type="PANTHER" id="PTHR39178">
    <property type="entry name" value="HYPOTHETICAL RIBOSOME-ASSOCIATED PROTEIN"/>
    <property type="match status" value="1"/>
</dbReference>
<comment type="similarity">
    <text evidence="5">Belongs to the Prp family.</text>
</comment>
<organism evidence="7 8">
    <name type="scientific">Selenomonas bovis</name>
    <dbReference type="NCBI Taxonomy" id="416586"/>
    <lineage>
        <taxon>Bacteria</taxon>
        <taxon>Bacillati</taxon>
        <taxon>Bacillota</taxon>
        <taxon>Negativicutes</taxon>
        <taxon>Selenomonadales</taxon>
        <taxon>Selenomonadaceae</taxon>
        <taxon>Selenomonas</taxon>
    </lineage>
</organism>
<dbReference type="InterPro" id="IPR036764">
    <property type="entry name" value="Peptidase_Prp_sf"/>
</dbReference>
<name>A0A848BCF7_9FIRM</name>
<dbReference type="CDD" id="cd16332">
    <property type="entry name" value="Prp-like"/>
    <property type="match status" value="1"/>
</dbReference>
<keyword evidence="2 7" id="KW-0645">Protease</keyword>
<dbReference type="Gene3D" id="3.30.70.1490">
    <property type="entry name" value="Cysteine protease Prp"/>
    <property type="match status" value="1"/>
</dbReference>
<sequence>MIQVRIFRQADGRITGFDVSGHSGTACAGEDIVCAGVSSLTDSAYLGITEYLHRKVRSIDSSGKLQLMLEDRPDERTEAILETMLLGLTAIAEAYPRAVRITGEQSAR</sequence>
<dbReference type="AlphaFoldDB" id="A0A848BCF7"/>
<dbReference type="EMBL" id="JABAFA010000009">
    <property type="protein sequence ID" value="NMD98741.1"/>
    <property type="molecule type" value="Genomic_DNA"/>
</dbReference>
<evidence type="ECO:0000256" key="3">
    <source>
        <dbReference type="ARBA" id="ARBA00022801"/>
    </source>
</evidence>
<evidence type="ECO:0000313" key="7">
    <source>
        <dbReference type="EMBL" id="NMD98741.1"/>
    </source>
</evidence>
<evidence type="ECO:0000313" key="8">
    <source>
        <dbReference type="Proteomes" id="UP000543804"/>
    </source>
</evidence>
<accession>A0A848BCF7</accession>
<dbReference type="GO" id="GO:0006508">
    <property type="term" value="P:proteolysis"/>
    <property type="evidence" value="ECO:0007669"/>
    <property type="project" value="UniProtKB-KW"/>
</dbReference>
<dbReference type="GO" id="GO:0042254">
    <property type="term" value="P:ribosome biogenesis"/>
    <property type="evidence" value="ECO:0007669"/>
    <property type="project" value="UniProtKB-KW"/>
</dbReference>
<evidence type="ECO:0000256" key="2">
    <source>
        <dbReference type="ARBA" id="ARBA00022670"/>
    </source>
</evidence>
<comment type="caution">
    <text evidence="7">The sequence shown here is derived from an EMBL/GenBank/DDBJ whole genome shotgun (WGS) entry which is preliminary data.</text>
</comment>
<keyword evidence="3" id="KW-0378">Hydrolase</keyword>
<keyword evidence="4" id="KW-0788">Thiol protease</keyword>
<dbReference type="Proteomes" id="UP000543804">
    <property type="component" value="Unassembled WGS sequence"/>
</dbReference>
<gene>
    <name evidence="7" type="ORF">HF878_04475</name>
</gene>
<protein>
    <recommendedName>
        <fullName evidence="6">Ribosomal processing cysteine protease Prp</fullName>
    </recommendedName>
</protein>
<evidence type="ECO:0000256" key="5">
    <source>
        <dbReference type="ARBA" id="ARBA00044503"/>
    </source>
</evidence>
<evidence type="ECO:0000256" key="6">
    <source>
        <dbReference type="ARBA" id="ARBA00044538"/>
    </source>
</evidence>
<keyword evidence="1" id="KW-0690">Ribosome biogenesis</keyword>
<evidence type="ECO:0000256" key="4">
    <source>
        <dbReference type="ARBA" id="ARBA00022807"/>
    </source>
</evidence>
<evidence type="ECO:0000256" key="1">
    <source>
        <dbReference type="ARBA" id="ARBA00022517"/>
    </source>
</evidence>
<dbReference type="InterPro" id="IPR007422">
    <property type="entry name" value="Peptidase_Prp"/>
</dbReference>
<keyword evidence="8" id="KW-1185">Reference proteome</keyword>
<dbReference type="GO" id="GO:0008234">
    <property type="term" value="F:cysteine-type peptidase activity"/>
    <property type="evidence" value="ECO:0007669"/>
    <property type="project" value="UniProtKB-KW"/>
</dbReference>
<dbReference type="PANTHER" id="PTHR39178:SF1">
    <property type="entry name" value="RIBOSOMAL-PROCESSING CYSTEINE PROTEASE PRP"/>
    <property type="match status" value="1"/>
</dbReference>
<reference evidence="7 8" key="1">
    <citation type="submission" date="2020-04" db="EMBL/GenBank/DDBJ databases">
        <authorList>
            <person name="Hitch T.C.A."/>
            <person name="Wylensek D."/>
            <person name="Clavel T."/>
        </authorList>
    </citation>
    <scope>NUCLEOTIDE SEQUENCE [LARGE SCALE GENOMIC DNA]</scope>
    <source>
        <strain evidence="7 8">PG-130-P53-12</strain>
    </source>
</reference>